<evidence type="ECO:0000313" key="12">
    <source>
        <dbReference type="EMBL" id="CAD7275135.1"/>
    </source>
</evidence>
<dbReference type="GO" id="GO:0032447">
    <property type="term" value="P:protein urmylation"/>
    <property type="evidence" value="ECO:0007669"/>
    <property type="project" value="UniProtKB-UniRule"/>
</dbReference>
<dbReference type="PROSITE" id="PS50082">
    <property type="entry name" value="WD_REPEATS_2"/>
    <property type="match status" value="1"/>
</dbReference>
<dbReference type="GO" id="GO:0003723">
    <property type="term" value="F:RNA binding"/>
    <property type="evidence" value="ECO:0007669"/>
    <property type="project" value="UniProtKB-UniRule"/>
</dbReference>
<keyword evidence="5" id="KW-0677">Repeat</keyword>
<comment type="similarity">
    <text evidence="7 10">Belongs to the URM1 family.</text>
</comment>
<evidence type="ECO:0000256" key="4">
    <source>
        <dbReference type="ARBA" id="ARBA00022694"/>
    </source>
</evidence>
<keyword evidence="2 7" id="KW-1017">Isopeptide bond</keyword>
<feature type="cross-link" description="Glycyl lysine isopeptide (Gly-Lys) (interchain with K-? in acceptor proteins)" evidence="7">
    <location>
        <position position="403"/>
    </location>
</feature>
<evidence type="ECO:0000256" key="8">
    <source>
        <dbReference type="PROSITE-ProRule" id="PRU00221"/>
    </source>
</evidence>
<dbReference type="HAMAP" id="MF_03048">
    <property type="entry name" value="Urm1"/>
    <property type="match status" value="1"/>
</dbReference>
<dbReference type="GO" id="GO:0002098">
    <property type="term" value="P:tRNA wobble uridine modification"/>
    <property type="evidence" value="ECO:0007669"/>
    <property type="project" value="UniProtKB-UniRule"/>
</dbReference>
<dbReference type="SUPFAM" id="SSF143437">
    <property type="entry name" value="THUMP domain-like"/>
    <property type="match status" value="1"/>
</dbReference>
<dbReference type="GO" id="GO:0034227">
    <property type="term" value="P:tRNA thio-modification"/>
    <property type="evidence" value="ECO:0007669"/>
    <property type="project" value="UniProtKB-UniRule"/>
</dbReference>
<dbReference type="SUPFAM" id="SSF50978">
    <property type="entry name" value="WD40 repeat-like"/>
    <property type="match status" value="1"/>
</dbReference>
<feature type="domain" description="THUMP" evidence="11">
    <location>
        <begin position="495"/>
        <end position="602"/>
    </location>
</feature>
<comment type="subcellular location">
    <subcellularLocation>
        <location evidence="7 10">Cytoplasm</location>
    </subcellularLocation>
</comment>
<evidence type="ECO:0000256" key="1">
    <source>
        <dbReference type="ARBA" id="ARBA00022490"/>
    </source>
</evidence>
<evidence type="ECO:0000256" key="2">
    <source>
        <dbReference type="ARBA" id="ARBA00022499"/>
    </source>
</evidence>
<evidence type="ECO:0000256" key="6">
    <source>
        <dbReference type="ARBA" id="ARBA00022786"/>
    </source>
</evidence>
<keyword evidence="4 7" id="KW-0819">tRNA processing</keyword>
<dbReference type="Gene3D" id="3.10.20.30">
    <property type="match status" value="1"/>
</dbReference>
<dbReference type="Gene3D" id="2.130.10.10">
    <property type="entry name" value="YVTN repeat-like/Quinoprotein amine dehydrogenase"/>
    <property type="match status" value="1"/>
</dbReference>
<dbReference type="InterPro" id="IPR001680">
    <property type="entry name" value="WD40_rpt"/>
</dbReference>
<keyword evidence="3 8" id="KW-0853">WD repeat</keyword>
<dbReference type="EMBL" id="OA882399">
    <property type="protein sequence ID" value="CAD7275135.1"/>
    <property type="molecule type" value="Genomic_DNA"/>
</dbReference>
<dbReference type="InterPro" id="IPR016155">
    <property type="entry name" value="Mopterin_synth/thiamin_S_b"/>
</dbReference>
<dbReference type="InterPro" id="IPR036322">
    <property type="entry name" value="WD40_repeat_dom_sf"/>
</dbReference>
<gene>
    <name evidence="12" type="ORF">NMOB1V02_LOCUS2938</name>
</gene>
<evidence type="ECO:0000256" key="3">
    <source>
        <dbReference type="ARBA" id="ARBA00022574"/>
    </source>
</evidence>
<evidence type="ECO:0000256" key="10">
    <source>
        <dbReference type="RuleBase" id="RU361182"/>
    </source>
</evidence>
<evidence type="ECO:0000256" key="7">
    <source>
        <dbReference type="HAMAP-Rule" id="MF_03048"/>
    </source>
</evidence>
<dbReference type="InterPro" id="IPR004114">
    <property type="entry name" value="THUMP_dom"/>
</dbReference>
<evidence type="ECO:0000256" key="9">
    <source>
        <dbReference type="PROSITE-ProRule" id="PRU00529"/>
    </source>
</evidence>
<reference evidence="12" key="1">
    <citation type="submission" date="2020-11" db="EMBL/GenBank/DDBJ databases">
        <authorList>
            <person name="Tran Van P."/>
        </authorList>
    </citation>
    <scope>NUCLEOTIDE SEQUENCE</scope>
</reference>
<comment type="PTM">
    <text evidence="7">C-terminal thiocarboxylation occurs in 2 steps, it is first acyl-adenylated (-COAMP) via the hesA/moeB/thiF part of the MOCS3/UBA4 homolog, then thiocarboxylated (-COSH) via the rhodanese domain of the MOCS3/UBA4 homolog.</text>
</comment>
<evidence type="ECO:0000313" key="13">
    <source>
        <dbReference type="Proteomes" id="UP000678499"/>
    </source>
</evidence>
<proteinExistence type="inferred from homology"/>
<comment type="pathway">
    <text evidence="7 10">tRNA modification; 5-methoxycarbonylmethyl-2-thiouridine-tRNA biosynthesis.</text>
</comment>
<keyword evidence="6 7" id="KW-0833">Ubl conjugation pathway</keyword>
<dbReference type="GO" id="GO:0005829">
    <property type="term" value="C:cytosol"/>
    <property type="evidence" value="ECO:0007669"/>
    <property type="project" value="UniProtKB-UniRule"/>
</dbReference>
<sequence length="619" mass="69229">MHLELSLKNLRISVLGSVAIMTETEILSLPTDTVSRVAFAPNSKLLGISSWDKTVRVVDVASNTVKAKYFHSEPVLDCIFESNSKMYSGGLDKTLKGFDVHTTNEQVLGTHADAIKCIDYAEELGMIVTGSWDTFVKVWDPRQRTPPISVPQTEKVYALSVSKHNLVVAAANRKVMIWDLRNTQYPQQKRESNLKYQTRSVKCSPDGQGFVLSSIEGRVSVEYLDHSLEAQRKKYAFKCHRLKEGAIENIYPINAIDFHRIYGTFATGGSDGFVNIWDGVNKKRLNQFPRYPTGVTSLAFSPDDTNAVHPCEMLVDLTLQFMGGAELLLDGVKETKVNISSESDLTVKELIHWVKDNLLKSRPELFVQDGSVRPGILVLVNDVDWELLGGLGAVLKSGDTVGGISSSIPNGSKGFLCTCSGFEKEAVRELYGHLKTLCEVEENYDDIEAELEALREGEGKKFKQCKVSAKGVIFVRLKDKVKSPDIILLELMSEFDARKPDDKRSALSKIVPVMSTSKAHEVSLVKGINDLIAEVFPKLQEDSKTYSVEVNKRNNFEEIKVVGKVMQFVREKFPSFRTEPKNPSVMITVEIVAAQAFISIVENFVRFRKFRLIDVDNKK</sequence>
<dbReference type="Gene3D" id="3.30.2300.10">
    <property type="entry name" value="THUMP superfamily"/>
    <property type="match status" value="1"/>
</dbReference>
<dbReference type="SMART" id="SM00320">
    <property type="entry name" value="WD40"/>
    <property type="match status" value="5"/>
</dbReference>
<feature type="modified residue" description="1-thioglycine" evidence="7">
    <location>
        <position position="403"/>
    </location>
</feature>
<dbReference type="OrthoDB" id="10262475at2759"/>
<dbReference type="PANTHER" id="PTHR10971">
    <property type="entry name" value="MRNA EXPORT FACTOR AND BUB3"/>
    <property type="match status" value="1"/>
</dbReference>
<protein>
    <recommendedName>
        <fullName evidence="7">Ubiquitin-related modifier 1 homolog</fullName>
    </recommendedName>
</protein>
<name>A0A7R9BIE6_9CRUS</name>
<comment type="function">
    <text evidence="7">Acts as a sulfur carrier required for 2-thiolation of mcm(5)S(2)U at tRNA wobble positions of cytosolic tRNA(Lys), tRNA(Glu) and tRNA(Gln). Serves as sulfur donor in tRNA 2-thiolation reaction by being thiocarboxylated (-COSH) at its C-terminus by the MOCS3/UBA4 homolog. The sulfur is then transferred to tRNA to form 2-thiolation of mcm(5)S(2)U. Also acts as a ubiquitin-like protein (UBL) that is covalently conjugated via an isopeptide bond to lysine residues of target proteins. The thiocarboxylated form serves as substrate for conjugation and oxidative stress specifically induces the formation of UBL-protein conjugates.</text>
</comment>
<keyword evidence="13" id="KW-1185">Reference proteome</keyword>
<dbReference type="EMBL" id="CAJPEX010000362">
    <property type="protein sequence ID" value="CAG0915287.1"/>
    <property type="molecule type" value="Genomic_DNA"/>
</dbReference>
<evidence type="ECO:0000256" key="5">
    <source>
        <dbReference type="ARBA" id="ARBA00022737"/>
    </source>
</evidence>
<dbReference type="AlphaFoldDB" id="A0A7R9BIE6"/>
<dbReference type="UniPathway" id="UPA00988"/>
<dbReference type="PROSITE" id="PS50294">
    <property type="entry name" value="WD_REPEATS_REGION"/>
    <property type="match status" value="1"/>
</dbReference>
<dbReference type="PROSITE" id="PS51165">
    <property type="entry name" value="THUMP"/>
    <property type="match status" value="1"/>
</dbReference>
<feature type="repeat" description="WD" evidence="8">
    <location>
        <begin position="108"/>
        <end position="140"/>
    </location>
</feature>
<dbReference type="CDD" id="cd01764">
    <property type="entry name" value="Ubl_Urm1"/>
    <property type="match status" value="1"/>
</dbReference>
<accession>A0A7R9BIE6</accession>
<dbReference type="SUPFAM" id="SSF54285">
    <property type="entry name" value="MoaD/ThiS"/>
    <property type="match status" value="1"/>
</dbReference>
<keyword evidence="9" id="KW-0694">RNA-binding</keyword>
<dbReference type="Pfam" id="PF09138">
    <property type="entry name" value="Urm1"/>
    <property type="match status" value="1"/>
</dbReference>
<dbReference type="Pfam" id="PF02926">
    <property type="entry name" value="THUMP"/>
    <property type="match status" value="1"/>
</dbReference>
<dbReference type="InterPro" id="IPR012675">
    <property type="entry name" value="Beta-grasp_dom_sf"/>
</dbReference>
<dbReference type="Pfam" id="PF00400">
    <property type="entry name" value="WD40"/>
    <property type="match status" value="3"/>
</dbReference>
<dbReference type="InterPro" id="IPR015221">
    <property type="entry name" value="Urm1"/>
</dbReference>
<evidence type="ECO:0000259" key="11">
    <source>
        <dbReference type="PROSITE" id="PS51165"/>
    </source>
</evidence>
<dbReference type="Proteomes" id="UP000678499">
    <property type="component" value="Unassembled WGS sequence"/>
</dbReference>
<keyword evidence="1 7" id="KW-0963">Cytoplasm</keyword>
<organism evidence="12">
    <name type="scientific">Notodromas monacha</name>
    <dbReference type="NCBI Taxonomy" id="399045"/>
    <lineage>
        <taxon>Eukaryota</taxon>
        <taxon>Metazoa</taxon>
        <taxon>Ecdysozoa</taxon>
        <taxon>Arthropoda</taxon>
        <taxon>Crustacea</taxon>
        <taxon>Oligostraca</taxon>
        <taxon>Ostracoda</taxon>
        <taxon>Podocopa</taxon>
        <taxon>Podocopida</taxon>
        <taxon>Cypridocopina</taxon>
        <taxon>Cypridoidea</taxon>
        <taxon>Cyprididae</taxon>
        <taxon>Notodromas</taxon>
    </lineage>
</organism>
<dbReference type="InterPro" id="IPR015943">
    <property type="entry name" value="WD40/YVTN_repeat-like_dom_sf"/>
</dbReference>